<evidence type="ECO:0000256" key="7">
    <source>
        <dbReference type="ARBA" id="ARBA00022692"/>
    </source>
</evidence>
<keyword evidence="7 12" id="KW-0812">Transmembrane</keyword>
<evidence type="ECO:0000313" key="15">
    <source>
        <dbReference type="Proteomes" id="UP000625316"/>
    </source>
</evidence>
<dbReference type="PANTHER" id="PTHR30561">
    <property type="entry name" value="SMR FAMILY PROTON-DEPENDENT DRUG EFFLUX TRANSPORTER SUGE"/>
    <property type="match status" value="1"/>
</dbReference>
<dbReference type="Pfam" id="PF00892">
    <property type="entry name" value="EamA"/>
    <property type="match status" value="1"/>
</dbReference>
<protein>
    <submittedName>
        <fullName evidence="14">EamA family transporter</fullName>
    </submittedName>
</protein>
<dbReference type="Proteomes" id="UP000625316">
    <property type="component" value="Unassembled WGS sequence"/>
</dbReference>
<organism evidence="14 15">
    <name type="scientific">Romeriopsis navalis LEGE 11480</name>
    <dbReference type="NCBI Taxonomy" id="2777977"/>
    <lineage>
        <taxon>Bacteria</taxon>
        <taxon>Bacillati</taxon>
        <taxon>Cyanobacteriota</taxon>
        <taxon>Cyanophyceae</taxon>
        <taxon>Leptolyngbyales</taxon>
        <taxon>Leptolyngbyaceae</taxon>
        <taxon>Romeriopsis</taxon>
        <taxon>Romeriopsis navalis</taxon>
    </lineage>
</organism>
<evidence type="ECO:0000256" key="8">
    <source>
        <dbReference type="ARBA" id="ARBA00022985"/>
    </source>
</evidence>
<comment type="subcellular location">
    <subcellularLocation>
        <location evidence="1">Cell membrane</location>
        <topology evidence="1">Multi-pass membrane protein</topology>
    </subcellularLocation>
</comment>
<dbReference type="AlphaFoldDB" id="A0A928VP12"/>
<name>A0A928VP12_9CYAN</name>
<keyword evidence="11 12" id="KW-0472">Membrane</keyword>
<proteinExistence type="inferred from homology"/>
<evidence type="ECO:0000256" key="5">
    <source>
        <dbReference type="ARBA" id="ARBA00022519"/>
    </source>
</evidence>
<accession>A0A928VP12</accession>
<dbReference type="RefSeq" id="WP_264326023.1">
    <property type="nucleotide sequence ID" value="NZ_JADEXQ010000055.1"/>
</dbReference>
<feature type="transmembrane region" description="Helical" evidence="12">
    <location>
        <begin position="102"/>
        <end position="119"/>
    </location>
</feature>
<keyword evidence="8" id="KW-0448">Lipopolysaccharide biosynthesis</keyword>
<dbReference type="PANTHER" id="PTHR30561:SF9">
    <property type="entry name" value="4-AMINO-4-DEOXY-L-ARABINOSE-PHOSPHOUNDECAPRENOL FLIPPASE SUBUNIT ARNF-RELATED"/>
    <property type="match status" value="1"/>
</dbReference>
<evidence type="ECO:0000256" key="11">
    <source>
        <dbReference type="ARBA" id="ARBA00023136"/>
    </source>
</evidence>
<dbReference type="Gene3D" id="1.10.3730.20">
    <property type="match status" value="1"/>
</dbReference>
<evidence type="ECO:0000256" key="9">
    <source>
        <dbReference type="ARBA" id="ARBA00022989"/>
    </source>
</evidence>
<dbReference type="InterPro" id="IPR000390">
    <property type="entry name" value="Small_drug/metabolite_transptr"/>
</dbReference>
<reference evidence="14" key="1">
    <citation type="submission" date="2020-10" db="EMBL/GenBank/DDBJ databases">
        <authorList>
            <person name="Castelo-Branco R."/>
            <person name="Eusebio N."/>
            <person name="Adriana R."/>
            <person name="Vieira A."/>
            <person name="Brugerolle De Fraissinette N."/>
            <person name="Rezende De Castro R."/>
            <person name="Schneider M.P."/>
            <person name="Vasconcelos V."/>
            <person name="Leao P.N."/>
        </authorList>
    </citation>
    <scope>NUCLEOTIDE SEQUENCE</scope>
    <source>
        <strain evidence="14">LEGE 11480</strain>
    </source>
</reference>
<feature type="transmembrane region" description="Helical" evidence="12">
    <location>
        <begin position="76"/>
        <end position="96"/>
    </location>
</feature>
<evidence type="ECO:0000256" key="1">
    <source>
        <dbReference type="ARBA" id="ARBA00004651"/>
    </source>
</evidence>
<evidence type="ECO:0000256" key="3">
    <source>
        <dbReference type="ARBA" id="ARBA00022475"/>
    </source>
</evidence>
<dbReference type="EMBL" id="JADEXQ010000055">
    <property type="protein sequence ID" value="MBE9031193.1"/>
    <property type="molecule type" value="Genomic_DNA"/>
</dbReference>
<evidence type="ECO:0000256" key="4">
    <source>
        <dbReference type="ARBA" id="ARBA00022516"/>
    </source>
</evidence>
<dbReference type="GO" id="GO:0009103">
    <property type="term" value="P:lipopolysaccharide biosynthetic process"/>
    <property type="evidence" value="ECO:0007669"/>
    <property type="project" value="UniProtKB-KW"/>
</dbReference>
<sequence>MSFASILLLLASVSASVGGQFFLKQGALQLGEIDSSNVGMAIVGMLSKWQIWVGLTCYGLGVITYILLLNKVNLSVASPLLATSYIFAVLLGVFFFKESVSIAQYIGIGMIFCGAILLSQGKPG</sequence>
<feature type="domain" description="EamA" evidence="13">
    <location>
        <begin position="32"/>
        <end position="119"/>
    </location>
</feature>
<keyword evidence="3" id="KW-1003">Cell membrane</keyword>
<keyword evidence="6" id="KW-0441">Lipid A biosynthesis</keyword>
<dbReference type="SUPFAM" id="SSF103481">
    <property type="entry name" value="Multidrug resistance efflux transporter EmrE"/>
    <property type="match status" value="1"/>
</dbReference>
<gene>
    <name evidence="14" type="ORF">IQ266_15775</name>
</gene>
<dbReference type="GO" id="GO:0022857">
    <property type="term" value="F:transmembrane transporter activity"/>
    <property type="evidence" value="ECO:0007669"/>
    <property type="project" value="InterPro"/>
</dbReference>
<comment type="caution">
    <text evidence="14">The sequence shown here is derived from an EMBL/GenBank/DDBJ whole genome shotgun (WGS) entry which is preliminary data.</text>
</comment>
<evidence type="ECO:0000256" key="6">
    <source>
        <dbReference type="ARBA" id="ARBA00022556"/>
    </source>
</evidence>
<dbReference type="InterPro" id="IPR037185">
    <property type="entry name" value="EmrE-like"/>
</dbReference>
<keyword evidence="5" id="KW-0997">Cell inner membrane</keyword>
<keyword evidence="10" id="KW-0443">Lipid metabolism</keyword>
<keyword evidence="15" id="KW-1185">Reference proteome</keyword>
<keyword evidence="4" id="KW-0444">Lipid biosynthesis</keyword>
<feature type="transmembrane region" description="Helical" evidence="12">
    <location>
        <begin position="49"/>
        <end position="69"/>
    </location>
</feature>
<evidence type="ECO:0000259" key="13">
    <source>
        <dbReference type="Pfam" id="PF00892"/>
    </source>
</evidence>
<evidence type="ECO:0000313" key="14">
    <source>
        <dbReference type="EMBL" id="MBE9031193.1"/>
    </source>
</evidence>
<dbReference type="GO" id="GO:0005886">
    <property type="term" value="C:plasma membrane"/>
    <property type="evidence" value="ECO:0007669"/>
    <property type="project" value="UniProtKB-SubCell"/>
</dbReference>
<evidence type="ECO:0000256" key="10">
    <source>
        <dbReference type="ARBA" id="ARBA00023098"/>
    </source>
</evidence>
<evidence type="ECO:0000256" key="12">
    <source>
        <dbReference type="SAM" id="Phobius"/>
    </source>
</evidence>
<evidence type="ECO:0000256" key="2">
    <source>
        <dbReference type="ARBA" id="ARBA00007362"/>
    </source>
</evidence>
<dbReference type="InterPro" id="IPR000620">
    <property type="entry name" value="EamA_dom"/>
</dbReference>
<comment type="similarity">
    <text evidence="2">Belongs to the EamA transporter family.</text>
</comment>
<keyword evidence="9 12" id="KW-1133">Transmembrane helix</keyword>